<feature type="compositionally biased region" description="Polar residues" evidence="1">
    <location>
        <begin position="1"/>
        <end position="18"/>
    </location>
</feature>
<evidence type="ECO:0000313" key="2">
    <source>
        <dbReference type="EMBL" id="KAJ5485135.1"/>
    </source>
</evidence>
<organism evidence="2 3">
    <name type="scientific">Penicillium diatomitis</name>
    <dbReference type="NCBI Taxonomy" id="2819901"/>
    <lineage>
        <taxon>Eukaryota</taxon>
        <taxon>Fungi</taxon>
        <taxon>Dikarya</taxon>
        <taxon>Ascomycota</taxon>
        <taxon>Pezizomycotina</taxon>
        <taxon>Eurotiomycetes</taxon>
        <taxon>Eurotiomycetidae</taxon>
        <taxon>Eurotiales</taxon>
        <taxon>Aspergillaceae</taxon>
        <taxon>Penicillium</taxon>
    </lineage>
</organism>
<dbReference type="EMBL" id="JAPWDQ010000005">
    <property type="protein sequence ID" value="KAJ5485135.1"/>
    <property type="molecule type" value="Genomic_DNA"/>
</dbReference>
<accession>A0A9W9X6A2</accession>
<dbReference type="GeneID" id="81624974"/>
<feature type="compositionally biased region" description="Basic and acidic residues" evidence="1">
    <location>
        <begin position="55"/>
        <end position="67"/>
    </location>
</feature>
<reference evidence="2" key="2">
    <citation type="journal article" date="2023" name="IMA Fungus">
        <title>Comparative genomic study of the Penicillium genus elucidates a diverse pangenome and 15 lateral gene transfer events.</title>
        <authorList>
            <person name="Petersen C."/>
            <person name="Sorensen T."/>
            <person name="Nielsen M.R."/>
            <person name="Sondergaard T.E."/>
            <person name="Sorensen J.L."/>
            <person name="Fitzpatrick D.A."/>
            <person name="Frisvad J.C."/>
            <person name="Nielsen K.L."/>
        </authorList>
    </citation>
    <scope>NUCLEOTIDE SEQUENCE</scope>
    <source>
        <strain evidence="2">IBT 30728</strain>
    </source>
</reference>
<protein>
    <submittedName>
        <fullName evidence="2">Uncharacterized protein</fullName>
    </submittedName>
</protein>
<dbReference type="Proteomes" id="UP001148312">
    <property type="component" value="Unassembled WGS sequence"/>
</dbReference>
<feature type="compositionally biased region" description="Basic and acidic residues" evidence="1">
    <location>
        <begin position="29"/>
        <end position="43"/>
    </location>
</feature>
<dbReference type="AlphaFoldDB" id="A0A9W9X6A2"/>
<name>A0A9W9X6A2_9EURO</name>
<comment type="caution">
    <text evidence="2">The sequence shown here is derived from an EMBL/GenBank/DDBJ whole genome shotgun (WGS) entry which is preliminary data.</text>
</comment>
<proteinExistence type="predicted"/>
<evidence type="ECO:0000256" key="1">
    <source>
        <dbReference type="SAM" id="MobiDB-lite"/>
    </source>
</evidence>
<dbReference type="RefSeq" id="XP_056789919.1">
    <property type="nucleotide sequence ID" value="XM_056934725.1"/>
</dbReference>
<feature type="compositionally biased region" description="Polar residues" evidence="1">
    <location>
        <begin position="44"/>
        <end position="53"/>
    </location>
</feature>
<reference evidence="2" key="1">
    <citation type="submission" date="2022-12" db="EMBL/GenBank/DDBJ databases">
        <authorList>
            <person name="Petersen C."/>
        </authorList>
    </citation>
    <scope>NUCLEOTIDE SEQUENCE</scope>
    <source>
        <strain evidence="2">IBT 30728</strain>
    </source>
</reference>
<gene>
    <name evidence="2" type="ORF">N7539_005123</name>
</gene>
<keyword evidence="3" id="KW-1185">Reference proteome</keyword>
<sequence length="67" mass="7299">MPAQEGRQSPEPQTQSGAQLHEPPASGKVDNKAPELSHEKDNSKPASLESNPTHPLEKAEAEKFKKQ</sequence>
<feature type="region of interest" description="Disordered" evidence="1">
    <location>
        <begin position="1"/>
        <end position="67"/>
    </location>
</feature>
<evidence type="ECO:0000313" key="3">
    <source>
        <dbReference type="Proteomes" id="UP001148312"/>
    </source>
</evidence>